<evidence type="ECO:0000256" key="2">
    <source>
        <dbReference type="ARBA" id="ARBA00022741"/>
    </source>
</evidence>
<evidence type="ECO:0000256" key="1">
    <source>
        <dbReference type="ARBA" id="ARBA00022448"/>
    </source>
</evidence>
<feature type="domain" description="ABC transporter" evidence="6">
    <location>
        <begin position="4"/>
        <end position="222"/>
    </location>
</feature>
<dbReference type="Gene3D" id="3.40.50.300">
    <property type="entry name" value="P-loop containing nucleotide triphosphate hydrolases"/>
    <property type="match status" value="1"/>
</dbReference>
<name>A0A2D0N495_FLAN2</name>
<dbReference type="InterPro" id="IPR003439">
    <property type="entry name" value="ABC_transporter-like_ATP-bd"/>
</dbReference>
<dbReference type="OrthoDB" id="1115710at2"/>
<dbReference type="Proteomes" id="UP000223913">
    <property type="component" value="Unassembled WGS sequence"/>
</dbReference>
<dbReference type="FunFam" id="3.40.50.300:FF:000032">
    <property type="entry name" value="Export ABC transporter ATP-binding protein"/>
    <property type="match status" value="1"/>
</dbReference>
<evidence type="ECO:0000259" key="6">
    <source>
        <dbReference type="PROSITE" id="PS50893"/>
    </source>
</evidence>
<evidence type="ECO:0000256" key="4">
    <source>
        <dbReference type="ARBA" id="ARBA00022967"/>
    </source>
</evidence>
<keyword evidence="2" id="KW-0547">Nucleotide-binding</keyword>
<evidence type="ECO:0000313" key="8">
    <source>
        <dbReference type="Proteomes" id="UP000223913"/>
    </source>
</evidence>
<dbReference type="PANTHER" id="PTHR42798">
    <property type="entry name" value="LIPOPROTEIN-RELEASING SYSTEM ATP-BINDING PROTEIN LOLD"/>
    <property type="match status" value="1"/>
</dbReference>
<dbReference type="InterPro" id="IPR003593">
    <property type="entry name" value="AAA+_ATPase"/>
</dbReference>
<keyword evidence="3" id="KW-0067">ATP-binding</keyword>
<dbReference type="GO" id="GO:0016887">
    <property type="term" value="F:ATP hydrolysis activity"/>
    <property type="evidence" value="ECO:0007669"/>
    <property type="project" value="InterPro"/>
</dbReference>
<reference evidence="7 8" key="1">
    <citation type="submission" date="2017-10" db="EMBL/GenBank/DDBJ databases">
        <title>The draft genome sequence of Lewinella nigricans NBRC 102662.</title>
        <authorList>
            <person name="Wang K."/>
        </authorList>
    </citation>
    <scope>NUCLEOTIDE SEQUENCE [LARGE SCALE GENOMIC DNA]</scope>
    <source>
        <strain evidence="7 8">NBRC 102662</strain>
    </source>
</reference>
<dbReference type="InterPro" id="IPR027417">
    <property type="entry name" value="P-loop_NTPase"/>
</dbReference>
<dbReference type="GO" id="GO:0005524">
    <property type="term" value="F:ATP binding"/>
    <property type="evidence" value="ECO:0007669"/>
    <property type="project" value="UniProtKB-KW"/>
</dbReference>
<dbReference type="EMBL" id="PDUD01000032">
    <property type="protein sequence ID" value="PHN03324.1"/>
    <property type="molecule type" value="Genomic_DNA"/>
</dbReference>
<proteinExistence type="inferred from homology"/>
<dbReference type="PANTHER" id="PTHR42798:SF2">
    <property type="entry name" value="ABC TRANSPORTER ATP-BINDING PROTEIN MG467-RELATED"/>
    <property type="match status" value="1"/>
</dbReference>
<sequence length="222" mass="24174">MSMLKVENLSKTFTGNDGRELTVLHEVSFEIGAGETFAIVGPSGSGKTTLLGLCAGLDQASSGAVYLNGIQLDPLSEDERAAVRNEHVGFIFQNFQLLPTLTALENVMIPLELQGDPDALSQATELLRRVELNDRLDHYPSQLSGGEQQRVAMARAFANRPKILFADEPTGNLDEDTGQLVEDLLFQLNEEANTTLVLVTHDLDLAAKTQRMLRLKGGKVVI</sequence>
<dbReference type="RefSeq" id="WP_099153161.1">
    <property type="nucleotide sequence ID" value="NZ_PDUD01000032.1"/>
</dbReference>
<gene>
    <name evidence="7" type="ORF">CRP01_26945</name>
</gene>
<evidence type="ECO:0000256" key="3">
    <source>
        <dbReference type="ARBA" id="ARBA00022840"/>
    </source>
</evidence>
<evidence type="ECO:0000256" key="5">
    <source>
        <dbReference type="ARBA" id="ARBA00038388"/>
    </source>
</evidence>
<evidence type="ECO:0000313" key="7">
    <source>
        <dbReference type="EMBL" id="PHN03324.1"/>
    </source>
</evidence>
<dbReference type="InterPro" id="IPR017911">
    <property type="entry name" value="MacB-like_ATP-bd"/>
</dbReference>
<keyword evidence="8" id="KW-1185">Reference proteome</keyword>
<dbReference type="PROSITE" id="PS50893">
    <property type="entry name" value="ABC_TRANSPORTER_2"/>
    <property type="match status" value="1"/>
</dbReference>
<dbReference type="InterPro" id="IPR017871">
    <property type="entry name" value="ABC_transporter-like_CS"/>
</dbReference>
<organism evidence="7 8">
    <name type="scientific">Flavilitoribacter nigricans (strain ATCC 23147 / DSM 23189 / NBRC 102662 / NCIMB 1420 / SS-2)</name>
    <name type="common">Lewinella nigricans</name>
    <dbReference type="NCBI Taxonomy" id="1122177"/>
    <lineage>
        <taxon>Bacteria</taxon>
        <taxon>Pseudomonadati</taxon>
        <taxon>Bacteroidota</taxon>
        <taxon>Saprospiria</taxon>
        <taxon>Saprospirales</taxon>
        <taxon>Lewinellaceae</taxon>
        <taxon>Flavilitoribacter</taxon>
    </lineage>
</organism>
<dbReference type="SUPFAM" id="SSF52540">
    <property type="entry name" value="P-loop containing nucleoside triphosphate hydrolases"/>
    <property type="match status" value="1"/>
</dbReference>
<dbReference type="GO" id="GO:0098796">
    <property type="term" value="C:membrane protein complex"/>
    <property type="evidence" value="ECO:0007669"/>
    <property type="project" value="UniProtKB-ARBA"/>
</dbReference>
<dbReference type="PROSITE" id="PS00211">
    <property type="entry name" value="ABC_TRANSPORTER_1"/>
    <property type="match status" value="1"/>
</dbReference>
<accession>A0A2D0N495</accession>
<protein>
    <submittedName>
        <fullName evidence="7">ABC transporter</fullName>
    </submittedName>
</protein>
<dbReference type="GO" id="GO:0022857">
    <property type="term" value="F:transmembrane transporter activity"/>
    <property type="evidence" value="ECO:0007669"/>
    <property type="project" value="UniProtKB-ARBA"/>
</dbReference>
<dbReference type="AlphaFoldDB" id="A0A2D0N495"/>
<keyword evidence="1" id="KW-0813">Transport</keyword>
<comment type="similarity">
    <text evidence="5">Belongs to the ABC transporter superfamily. Macrolide exporter (TC 3.A.1.122) family.</text>
</comment>
<dbReference type="SMART" id="SM00382">
    <property type="entry name" value="AAA"/>
    <property type="match status" value="1"/>
</dbReference>
<keyword evidence="4" id="KW-1278">Translocase</keyword>
<dbReference type="Pfam" id="PF00005">
    <property type="entry name" value="ABC_tran"/>
    <property type="match status" value="1"/>
</dbReference>
<dbReference type="CDD" id="cd03255">
    <property type="entry name" value="ABC_MJ0796_LolCDE_FtsE"/>
    <property type="match status" value="1"/>
</dbReference>
<comment type="caution">
    <text evidence="7">The sequence shown here is derived from an EMBL/GenBank/DDBJ whole genome shotgun (WGS) entry which is preliminary data.</text>
</comment>